<dbReference type="InterPro" id="IPR007404">
    <property type="entry name" value="YdjM-like"/>
</dbReference>
<dbReference type="PIRSF" id="PIRSF030780">
    <property type="entry name" value="Md_memb_hyd_prd"/>
    <property type="match status" value="1"/>
</dbReference>
<accession>A0A164QE33</accession>
<dbReference type="PANTHER" id="PTHR35531">
    <property type="entry name" value="INNER MEMBRANE PROTEIN YBCI-RELATED"/>
    <property type="match status" value="1"/>
</dbReference>
<dbReference type="Pfam" id="PF04307">
    <property type="entry name" value="YdjM"/>
    <property type="match status" value="1"/>
</dbReference>
<keyword evidence="1" id="KW-0472">Membrane</keyword>
<organism evidence="2 3">
    <name type="scientific">Bacillus cereus</name>
    <dbReference type="NCBI Taxonomy" id="1396"/>
    <lineage>
        <taxon>Bacteria</taxon>
        <taxon>Bacillati</taxon>
        <taxon>Bacillota</taxon>
        <taxon>Bacilli</taxon>
        <taxon>Bacillales</taxon>
        <taxon>Bacillaceae</taxon>
        <taxon>Bacillus</taxon>
        <taxon>Bacillus cereus group</taxon>
    </lineage>
</organism>
<evidence type="ECO:0000313" key="2">
    <source>
        <dbReference type="EMBL" id="KZD71185.1"/>
    </source>
</evidence>
<feature type="transmembrane region" description="Helical" evidence="1">
    <location>
        <begin position="59"/>
        <end position="84"/>
    </location>
</feature>
<dbReference type="InterPro" id="IPR016956">
    <property type="entry name" value="YdjM"/>
</dbReference>
<dbReference type="PANTHER" id="PTHR35531:SF1">
    <property type="entry name" value="INNER MEMBRANE PROTEIN YBCI-RELATED"/>
    <property type="match status" value="1"/>
</dbReference>
<feature type="transmembrane region" description="Helical" evidence="1">
    <location>
        <begin position="12"/>
        <end position="39"/>
    </location>
</feature>
<evidence type="ECO:0008006" key="4">
    <source>
        <dbReference type="Google" id="ProtNLM"/>
    </source>
</evidence>
<comment type="caution">
    <text evidence="2">The sequence shown here is derived from an EMBL/GenBank/DDBJ whole genome shotgun (WGS) entry which is preliminary data.</text>
</comment>
<dbReference type="EMBL" id="LJKE01000020">
    <property type="protein sequence ID" value="KZD71185.1"/>
    <property type="molecule type" value="Genomic_DNA"/>
</dbReference>
<dbReference type="AlphaFoldDB" id="A0A164QE33"/>
<dbReference type="RefSeq" id="WP_063260084.1">
    <property type="nucleotide sequence ID" value="NZ_LJKE01000020.1"/>
</dbReference>
<dbReference type="PATRIC" id="fig|1396.535.peg.984"/>
<keyword evidence="1" id="KW-0812">Transmembrane</keyword>
<sequence length="187" mass="21026">MRYNTHMVSSLTMGVGLTMVTEIPLSIGFAAGVLIGSLLPDIDEPNSFIGKRSFGISKLVNWMFGHRGFTHSLFAALPLFLFYLFIKNPEVVVSWFGANIRTEFFRDLVQNIAVPAIINFWMGISFGYLFHLVGDFFSKSGIPLFLPITKKRYKIPIYVTGKKSEQVVFVICSILLVVLSLFKIGIF</sequence>
<reference evidence="2 3" key="1">
    <citation type="submission" date="2015-09" db="EMBL/GenBank/DDBJ databases">
        <title>Bacillus cereus food isolates.</title>
        <authorList>
            <person name="Boekhorst J."/>
        </authorList>
    </citation>
    <scope>NUCLEOTIDE SEQUENCE [LARGE SCALE GENOMIC DNA]</scope>
    <source>
        <strain evidence="2 3">B4088</strain>
    </source>
</reference>
<evidence type="ECO:0000313" key="3">
    <source>
        <dbReference type="Proteomes" id="UP000076482"/>
    </source>
</evidence>
<name>A0A164QE33_BACCE</name>
<dbReference type="Proteomes" id="UP000076482">
    <property type="component" value="Unassembled WGS sequence"/>
</dbReference>
<keyword evidence="1" id="KW-1133">Transmembrane helix</keyword>
<gene>
    <name evidence="2" type="ORF">B4088_0915</name>
</gene>
<feature type="transmembrane region" description="Helical" evidence="1">
    <location>
        <begin position="167"/>
        <end position="186"/>
    </location>
</feature>
<proteinExistence type="predicted"/>
<protein>
    <recommendedName>
        <fullName evidence="4">Metal-dependent hydrolase</fullName>
    </recommendedName>
</protein>
<evidence type="ECO:0000256" key="1">
    <source>
        <dbReference type="SAM" id="Phobius"/>
    </source>
</evidence>
<feature type="transmembrane region" description="Helical" evidence="1">
    <location>
        <begin position="104"/>
        <end position="122"/>
    </location>
</feature>